<keyword evidence="2" id="KW-1185">Reference proteome</keyword>
<dbReference type="PANTHER" id="PTHR14209">
    <property type="entry name" value="ISOAMYL ACETATE-HYDROLYZING ESTERASE 1"/>
    <property type="match status" value="1"/>
</dbReference>
<comment type="caution">
    <text evidence="1">The sequence shown here is derived from an EMBL/GenBank/DDBJ whole genome shotgun (WGS) entry which is preliminary data.</text>
</comment>
<name>A0A9J6H8Y4_HAELO</name>
<dbReference type="InterPro" id="IPR036514">
    <property type="entry name" value="SGNH_hydro_sf"/>
</dbReference>
<gene>
    <name evidence="1" type="ORF">HPB48_026199</name>
</gene>
<dbReference type="Proteomes" id="UP000821853">
    <property type="component" value="Unassembled WGS sequence"/>
</dbReference>
<dbReference type="InterPro" id="IPR045136">
    <property type="entry name" value="Iah1-like"/>
</dbReference>
<sequence>MSSSSAPQLILKEEELSLSMFGASRGPVIVACVAACRRCDVLARGLSGYNTRAWRHALPLVLGPEDARAVAAVVIMLGTSDSAEPQGPEGSHVPVDEYADNLAQMLDYLNGVGALYVSRLANIGNTGITVIEPHGTRPGDLNSGFVYSNT</sequence>
<accession>A0A9J6H8Y4</accession>
<dbReference type="SUPFAM" id="SSF52266">
    <property type="entry name" value="SGNH hydrolase"/>
    <property type="match status" value="1"/>
</dbReference>
<organism evidence="1 2">
    <name type="scientific">Haemaphysalis longicornis</name>
    <name type="common">Bush tick</name>
    <dbReference type="NCBI Taxonomy" id="44386"/>
    <lineage>
        <taxon>Eukaryota</taxon>
        <taxon>Metazoa</taxon>
        <taxon>Ecdysozoa</taxon>
        <taxon>Arthropoda</taxon>
        <taxon>Chelicerata</taxon>
        <taxon>Arachnida</taxon>
        <taxon>Acari</taxon>
        <taxon>Parasitiformes</taxon>
        <taxon>Ixodida</taxon>
        <taxon>Ixodoidea</taxon>
        <taxon>Ixodidae</taxon>
        <taxon>Haemaphysalinae</taxon>
        <taxon>Haemaphysalis</taxon>
    </lineage>
</organism>
<evidence type="ECO:0000313" key="2">
    <source>
        <dbReference type="Proteomes" id="UP000821853"/>
    </source>
</evidence>
<dbReference type="EMBL" id="JABSTR010001794">
    <property type="protein sequence ID" value="KAH9384206.1"/>
    <property type="molecule type" value="Genomic_DNA"/>
</dbReference>
<dbReference type="OrthoDB" id="671439at2759"/>
<evidence type="ECO:0000313" key="1">
    <source>
        <dbReference type="EMBL" id="KAH9384206.1"/>
    </source>
</evidence>
<protein>
    <submittedName>
        <fullName evidence="1">Uncharacterized protein</fullName>
    </submittedName>
</protein>
<dbReference type="VEuPathDB" id="VectorBase:HLOH_047693"/>
<proteinExistence type="predicted"/>
<dbReference type="Gene3D" id="3.40.50.1110">
    <property type="entry name" value="SGNH hydrolase"/>
    <property type="match status" value="1"/>
</dbReference>
<reference evidence="1 2" key="1">
    <citation type="journal article" date="2020" name="Cell">
        <title>Large-Scale Comparative Analyses of Tick Genomes Elucidate Their Genetic Diversity and Vector Capacities.</title>
        <authorList>
            <consortium name="Tick Genome and Microbiome Consortium (TIGMIC)"/>
            <person name="Jia N."/>
            <person name="Wang J."/>
            <person name="Shi W."/>
            <person name="Du L."/>
            <person name="Sun Y."/>
            <person name="Zhan W."/>
            <person name="Jiang J.F."/>
            <person name="Wang Q."/>
            <person name="Zhang B."/>
            <person name="Ji P."/>
            <person name="Bell-Sakyi L."/>
            <person name="Cui X.M."/>
            <person name="Yuan T.T."/>
            <person name="Jiang B.G."/>
            <person name="Yang W.F."/>
            <person name="Lam T.T."/>
            <person name="Chang Q.C."/>
            <person name="Ding S.J."/>
            <person name="Wang X.J."/>
            <person name="Zhu J.G."/>
            <person name="Ruan X.D."/>
            <person name="Zhao L."/>
            <person name="Wei J.T."/>
            <person name="Ye R.Z."/>
            <person name="Que T.C."/>
            <person name="Du C.H."/>
            <person name="Zhou Y.H."/>
            <person name="Cheng J.X."/>
            <person name="Dai P.F."/>
            <person name="Guo W.B."/>
            <person name="Han X.H."/>
            <person name="Huang E.J."/>
            <person name="Li L.F."/>
            <person name="Wei W."/>
            <person name="Gao Y.C."/>
            <person name="Liu J.Z."/>
            <person name="Shao H.Z."/>
            <person name="Wang X."/>
            <person name="Wang C.C."/>
            <person name="Yang T.C."/>
            <person name="Huo Q.B."/>
            <person name="Li W."/>
            <person name="Chen H.Y."/>
            <person name="Chen S.E."/>
            <person name="Zhou L.G."/>
            <person name="Ni X.B."/>
            <person name="Tian J.H."/>
            <person name="Sheng Y."/>
            <person name="Liu T."/>
            <person name="Pan Y.S."/>
            <person name="Xia L.Y."/>
            <person name="Li J."/>
            <person name="Zhao F."/>
            <person name="Cao W.C."/>
        </authorList>
    </citation>
    <scope>NUCLEOTIDE SEQUENCE [LARGE SCALE GENOMIC DNA]</scope>
    <source>
        <strain evidence="1">HaeL-2018</strain>
    </source>
</reference>
<dbReference type="PANTHER" id="PTHR14209:SF19">
    <property type="entry name" value="ISOAMYL ACETATE-HYDROLYZING ESTERASE 1 HOMOLOG"/>
    <property type="match status" value="1"/>
</dbReference>
<dbReference type="AlphaFoldDB" id="A0A9J6H8Y4"/>